<comment type="caution">
    <text evidence="2">The sequence shown here is derived from an EMBL/GenBank/DDBJ whole genome shotgun (WGS) entry which is preliminary data.</text>
</comment>
<feature type="compositionally biased region" description="Acidic residues" evidence="1">
    <location>
        <begin position="494"/>
        <end position="504"/>
    </location>
</feature>
<dbReference type="EMBL" id="RBNI01009283">
    <property type="protein sequence ID" value="RUP44244.1"/>
    <property type="molecule type" value="Genomic_DNA"/>
</dbReference>
<feature type="region of interest" description="Disordered" evidence="1">
    <location>
        <begin position="282"/>
        <end position="304"/>
    </location>
</feature>
<accession>A0A433D079</accession>
<feature type="region of interest" description="Disordered" evidence="1">
    <location>
        <begin position="1342"/>
        <end position="1385"/>
    </location>
</feature>
<evidence type="ECO:0000256" key="1">
    <source>
        <dbReference type="SAM" id="MobiDB-lite"/>
    </source>
</evidence>
<name>A0A433D079_9FUNG</name>
<sequence length="1385" mass="144103">MGCLTTKISYPFSRIFLQCVTCNHGLSSPFLSVRNICFHLSARDDLCGTGMGPTSDTREANEEVLESTGTTEKDCKAQRSPSTPDSTCSTTISARQASPTDFATRWCHGNPDILAAEAPTRIRCSFCARHVFPIELRSQERPWQHNRSANSFSANGVSLRSRKRPDSSSHFRTSINPNERRNGERERYVADNLLKQAADARYGYYPPTFRGGDISPAIPIYEEDAFLQEYNSTRSTHKYAAGESAEMPATGRKKLHVDEKAFGYVGRPGGRKYKHTEVWKEKRKQQVRKVDRSTSPMPPEKPIEKHAGYKRTMAEQPEQISQKRSRSIARTASLMYEADGESGESEDIVFEREYLAKFNRPPRKRNITESVGQNAVRSDGMKKQRMGPIIMPSDSLWRPDEKENVGESSAPLASVYTPTPTPVLIPKVPKRATDHKDTSVAVQSPIPNTRGRIKLSGTPAKPSTYRAQTVLKNTIMSKSYGKAVTPLRYRVPDGEEEEKEEEPAEVAADAQRKEKDSSPLTKPTLLEPTTKETLTLLVVDNEAVAEKQKPSKQEMPSVPETPRTMVASMVPSATTAASSKFSFNAPIQNVAEEGAQVHTSSNTNEPAKASVIPSIFAPPAVIPDKPDKILESKPRFTLPRGPKAEGSAASATLKFNFGTSTGESVKTQAFNFNFNGSSAVAPSTNNDKPAFSFTGASTATTSTPASTAAATPFVFGAQPTKESIVSTSSTIPTPSTFAFDATKEATVSTASTAPTSSIFGFGTTKDSTVSTASTAPTPPTFSFSTTKELTVSTASTAPTPSIFGFGTNTLTTSSTPGPSGFGLAATSSTTAPASVSAPATASVSAASFPIFGKLDASTTTVMAAPSTSAPAASAPTMPYSFGGPTVTTAPSTSAPAASAPTMPYSFGGPTVTTAFAPQSSQTNAALVTPIPSLGGNPTTSAPAPSAISTSMPMFSFAPAAVSGTTTATPSSSSGMFSALKQPTNSGFGFGTSVPSTAPSISASSTTSGFTGFGASTTTSAATAPTTQAFTFSTPATNAQSVPTGKGPSSFTFDQTSTTSVAPISSSIPLSAPTSSFNFGQSTTLQPGTASSNLFGSTVPTAFGTTSVPSSTAGFMSGSTATATSSGFGSSSNPSSAPSVSTAFGTPARAPQPTFGAQAASVPTSSFTFAAPTPNSTFQFRATSGTSQPMFGASGAKSTTSMFGAAQTPAAGGGFGFGGAPQQSAFGSTSNTTPAASVFGNQSAFGSGFGAAPQPSTFGQQQQPNVFGGAAQPQQPQASFTFGHSSAPTMGFGAAQPQSAQTFAVFGAQSAPNVSMFGQQPQQPTNINASGPTFMFSAATTQGTLPTTFNQGDGGQQPQLFTMGNPGDPPDGKRKIANPKSRFRKK</sequence>
<feature type="region of interest" description="Disordered" evidence="1">
    <location>
        <begin position="1248"/>
        <end position="1275"/>
    </location>
</feature>
<feature type="compositionally biased region" description="Polar residues" evidence="1">
    <location>
        <begin position="1253"/>
        <end position="1264"/>
    </location>
</feature>
<feature type="compositionally biased region" description="Polar residues" evidence="1">
    <location>
        <begin position="1342"/>
        <end position="1361"/>
    </location>
</feature>
<feature type="region of interest" description="Disordered" evidence="1">
    <location>
        <begin position="368"/>
        <end position="414"/>
    </location>
</feature>
<feature type="region of interest" description="Disordered" evidence="1">
    <location>
        <begin position="66"/>
        <end position="93"/>
    </location>
</feature>
<feature type="compositionally biased region" description="Low complexity" evidence="1">
    <location>
        <begin position="80"/>
        <end position="93"/>
    </location>
</feature>
<organism evidence="2 3">
    <name type="scientific">Jimgerdemannia flammicorona</name>
    <dbReference type="NCBI Taxonomy" id="994334"/>
    <lineage>
        <taxon>Eukaryota</taxon>
        <taxon>Fungi</taxon>
        <taxon>Fungi incertae sedis</taxon>
        <taxon>Mucoromycota</taxon>
        <taxon>Mucoromycotina</taxon>
        <taxon>Endogonomycetes</taxon>
        <taxon>Endogonales</taxon>
        <taxon>Endogonaceae</taxon>
        <taxon>Jimgerdemannia</taxon>
    </lineage>
</organism>
<protein>
    <submittedName>
        <fullName evidence="2">Uncharacterized protein</fullName>
    </submittedName>
</protein>
<reference evidence="2 3" key="1">
    <citation type="journal article" date="2018" name="New Phytol.">
        <title>Phylogenomics of Endogonaceae and evolution of mycorrhizas within Mucoromycota.</title>
        <authorList>
            <person name="Chang Y."/>
            <person name="Desiro A."/>
            <person name="Na H."/>
            <person name="Sandor L."/>
            <person name="Lipzen A."/>
            <person name="Clum A."/>
            <person name="Barry K."/>
            <person name="Grigoriev I.V."/>
            <person name="Martin F.M."/>
            <person name="Stajich J.E."/>
            <person name="Smith M.E."/>
            <person name="Bonito G."/>
            <person name="Spatafora J.W."/>
        </authorList>
    </citation>
    <scope>NUCLEOTIDE SEQUENCE [LARGE SCALE GENOMIC DNA]</scope>
    <source>
        <strain evidence="2 3">GMNB39</strain>
    </source>
</reference>
<proteinExistence type="predicted"/>
<feature type="compositionally biased region" description="Basic and acidic residues" evidence="1">
    <location>
        <begin position="178"/>
        <end position="187"/>
    </location>
</feature>
<evidence type="ECO:0000313" key="3">
    <source>
        <dbReference type="Proteomes" id="UP000268093"/>
    </source>
</evidence>
<feature type="compositionally biased region" description="Polar residues" evidence="1">
    <location>
        <begin position="147"/>
        <end position="158"/>
    </location>
</feature>
<feature type="compositionally biased region" description="Basic residues" evidence="1">
    <location>
        <begin position="1374"/>
        <end position="1385"/>
    </location>
</feature>
<feature type="compositionally biased region" description="Low complexity" evidence="1">
    <location>
        <begin position="519"/>
        <end position="529"/>
    </location>
</feature>
<dbReference type="Proteomes" id="UP000268093">
    <property type="component" value="Unassembled WGS sequence"/>
</dbReference>
<feature type="region of interest" description="Disordered" evidence="1">
    <location>
        <begin position="1034"/>
        <end position="1055"/>
    </location>
</feature>
<feature type="region of interest" description="Disordered" evidence="1">
    <location>
        <begin position="1121"/>
        <end position="1157"/>
    </location>
</feature>
<dbReference type="OrthoDB" id="20729at2759"/>
<evidence type="ECO:0000313" key="2">
    <source>
        <dbReference type="EMBL" id="RUP44244.1"/>
    </source>
</evidence>
<keyword evidence="3" id="KW-1185">Reference proteome</keyword>
<feature type="region of interest" description="Disordered" evidence="1">
    <location>
        <begin position="147"/>
        <end position="187"/>
    </location>
</feature>
<gene>
    <name evidence="2" type="ORF">BC936DRAFT_149721</name>
</gene>
<feature type="compositionally biased region" description="Low complexity" evidence="1">
    <location>
        <begin position="1121"/>
        <end position="1142"/>
    </location>
</feature>
<feature type="region of interest" description="Disordered" evidence="1">
    <location>
        <begin position="489"/>
        <end position="529"/>
    </location>
</feature>